<dbReference type="AlphaFoldDB" id="A0A855G3B3"/>
<sequence length="71" mass="8220">MLRTDQSGRLVSFYLWSGQSGNRYEKYGFAVAVVERFKIWPIRRFVIRNCGLYTMAVWLNDVAGQRISLAG</sequence>
<accession>A0A855G3B3</accession>
<proteinExistence type="predicted"/>
<gene>
    <name evidence="1" type="ORF">BHC57_02620</name>
</gene>
<dbReference type="EMBL" id="MEIU01000039">
    <property type="protein sequence ID" value="PIT61008.1"/>
    <property type="molecule type" value="Genomic_DNA"/>
</dbReference>
<evidence type="ECO:0000313" key="2">
    <source>
        <dbReference type="Proteomes" id="UP000230463"/>
    </source>
</evidence>
<organism evidence="1 2">
    <name type="scientific">Snodgrassella alvi</name>
    <dbReference type="NCBI Taxonomy" id="1196083"/>
    <lineage>
        <taxon>Bacteria</taxon>
        <taxon>Pseudomonadati</taxon>
        <taxon>Pseudomonadota</taxon>
        <taxon>Betaproteobacteria</taxon>
        <taxon>Neisseriales</taxon>
        <taxon>Neisseriaceae</taxon>
        <taxon>Snodgrassella</taxon>
    </lineage>
</organism>
<reference evidence="1 2" key="1">
    <citation type="journal article" date="2017" name="MBio">
        <title>Type VI secretion-mediated competition in the bee gut microbiome.</title>
        <authorList>
            <person name="Steele M.I."/>
            <person name="Kwong W.K."/>
            <person name="Powell J.E."/>
            <person name="Whiteley M."/>
            <person name="Moran N.A."/>
        </authorList>
    </citation>
    <scope>NUCLEOTIDE SEQUENCE [LARGE SCALE GENOMIC DNA]</scope>
    <source>
        <strain evidence="1 2">HK3</strain>
    </source>
</reference>
<protein>
    <submittedName>
        <fullName evidence="1">Uncharacterized protein</fullName>
    </submittedName>
</protein>
<comment type="caution">
    <text evidence="1">The sequence shown here is derived from an EMBL/GenBank/DDBJ whole genome shotgun (WGS) entry which is preliminary data.</text>
</comment>
<evidence type="ECO:0000313" key="1">
    <source>
        <dbReference type="EMBL" id="PIT61008.1"/>
    </source>
</evidence>
<dbReference type="Proteomes" id="UP000230463">
    <property type="component" value="Unassembled WGS sequence"/>
</dbReference>
<name>A0A855G3B3_9NEIS</name>